<reference evidence="2" key="2">
    <citation type="journal article" date="2021" name="PeerJ">
        <title>Extensive microbial diversity within the chicken gut microbiome revealed by metagenomics and culture.</title>
        <authorList>
            <person name="Gilroy R."/>
            <person name="Ravi A."/>
            <person name="Getino M."/>
            <person name="Pursley I."/>
            <person name="Horton D.L."/>
            <person name="Alikhan N.F."/>
            <person name="Baker D."/>
            <person name="Gharbi K."/>
            <person name="Hall N."/>
            <person name="Watson M."/>
            <person name="Adriaenssens E.M."/>
            <person name="Foster-Nyarko E."/>
            <person name="Jarju S."/>
            <person name="Secka A."/>
            <person name="Antonio M."/>
            <person name="Oren A."/>
            <person name="Chaudhuri R.R."/>
            <person name="La Ragione R."/>
            <person name="Hildebrand F."/>
            <person name="Pallen M.J."/>
        </authorList>
    </citation>
    <scope>NUCLEOTIDE SEQUENCE</scope>
    <source>
        <strain evidence="2">G3-3990</strain>
    </source>
</reference>
<gene>
    <name evidence="2" type="ORF">IAA73_07510</name>
</gene>
<evidence type="ECO:0000313" key="2">
    <source>
        <dbReference type="EMBL" id="MBO8460160.1"/>
    </source>
</evidence>
<feature type="domain" description="DUF7168" evidence="1">
    <location>
        <begin position="76"/>
        <end position="204"/>
    </location>
</feature>
<dbReference type="EMBL" id="JADIMG010000072">
    <property type="protein sequence ID" value="MBO8460160.1"/>
    <property type="molecule type" value="Genomic_DNA"/>
</dbReference>
<proteinExistence type="predicted"/>
<protein>
    <recommendedName>
        <fullName evidence="1">DUF7168 domain-containing protein</fullName>
    </recommendedName>
</protein>
<dbReference type="AlphaFoldDB" id="A0A9D9N4S1"/>
<sequence>MENRERILEKLRKMMCLKESAQSIGNEGEAAAAAAAITRLLITYNLSETDIPTEERIENPIVAEEIPFRPEVSSGEWYSSLISVVCHYNMCRLLIISTRKENGRLSRDKFQIVGRKKNVEVVLFLVSFLSSKFYQIGKREYPAYKEECQLRHGCAPKSLAMYMRSYLCGCVSGLNDKFLSEKRQLQLECDITALAVSSKAEIDEFLKDVKISKSRESKQSVDSISAGRGYKTGRNIEINKGVYAGDIKENKKIGGLNNEYIRF</sequence>
<accession>A0A9D9N4S1</accession>
<dbReference type="InterPro" id="IPR055592">
    <property type="entry name" value="DUF7168"/>
</dbReference>
<organism evidence="2 3">
    <name type="scientific">Candidatus Gallipaludibacter merdavium</name>
    <dbReference type="NCBI Taxonomy" id="2840839"/>
    <lineage>
        <taxon>Bacteria</taxon>
        <taxon>Pseudomonadati</taxon>
        <taxon>Bacteroidota</taxon>
        <taxon>Bacteroidia</taxon>
        <taxon>Bacteroidales</taxon>
        <taxon>Candidatus Gallipaludibacter</taxon>
    </lineage>
</organism>
<reference evidence="2" key="1">
    <citation type="submission" date="2020-10" db="EMBL/GenBank/DDBJ databases">
        <authorList>
            <person name="Gilroy R."/>
        </authorList>
    </citation>
    <scope>NUCLEOTIDE SEQUENCE</scope>
    <source>
        <strain evidence="2">G3-3990</strain>
    </source>
</reference>
<dbReference type="Proteomes" id="UP000823641">
    <property type="component" value="Unassembled WGS sequence"/>
</dbReference>
<evidence type="ECO:0000313" key="3">
    <source>
        <dbReference type="Proteomes" id="UP000823641"/>
    </source>
</evidence>
<name>A0A9D9N4S1_9BACT</name>
<dbReference type="Pfam" id="PF23771">
    <property type="entry name" value="DUF7168"/>
    <property type="match status" value="1"/>
</dbReference>
<comment type="caution">
    <text evidence="2">The sequence shown here is derived from an EMBL/GenBank/DDBJ whole genome shotgun (WGS) entry which is preliminary data.</text>
</comment>
<evidence type="ECO:0000259" key="1">
    <source>
        <dbReference type="Pfam" id="PF23771"/>
    </source>
</evidence>